<evidence type="ECO:0000256" key="3">
    <source>
        <dbReference type="ARBA" id="ARBA00022692"/>
    </source>
</evidence>
<feature type="transmembrane region" description="Helical" evidence="6">
    <location>
        <begin position="311"/>
        <end position="330"/>
    </location>
</feature>
<dbReference type="CDD" id="cd06580">
    <property type="entry name" value="TM_PBP1_transp_TpRbsC_like"/>
    <property type="match status" value="1"/>
</dbReference>
<feature type="transmembrane region" description="Helical" evidence="6">
    <location>
        <begin position="133"/>
        <end position="152"/>
    </location>
</feature>
<evidence type="ECO:0000313" key="8">
    <source>
        <dbReference type="Proteomes" id="UP000662873"/>
    </source>
</evidence>
<dbReference type="AlphaFoldDB" id="A0A809S6F3"/>
<evidence type="ECO:0000256" key="2">
    <source>
        <dbReference type="ARBA" id="ARBA00022475"/>
    </source>
</evidence>
<dbReference type="Proteomes" id="UP000662873">
    <property type="component" value="Chromosome"/>
</dbReference>
<organism evidence="7 8">
    <name type="scientific">Candidatus Nitrosymbiomonas proteolyticus</name>
    <dbReference type="NCBI Taxonomy" id="2608984"/>
    <lineage>
        <taxon>Bacteria</taxon>
        <taxon>Bacillati</taxon>
        <taxon>Armatimonadota</taxon>
        <taxon>Armatimonadota incertae sedis</taxon>
        <taxon>Candidatus Nitrosymbiomonas</taxon>
    </lineage>
</organism>
<dbReference type="KEGG" id="npy:NPRO_24420"/>
<feature type="transmembrane region" description="Helical" evidence="6">
    <location>
        <begin position="101"/>
        <end position="121"/>
    </location>
</feature>
<evidence type="ECO:0000256" key="1">
    <source>
        <dbReference type="ARBA" id="ARBA00004651"/>
    </source>
</evidence>
<proteinExistence type="predicted"/>
<comment type="subcellular location">
    <subcellularLocation>
        <location evidence="1">Cell membrane</location>
        <topology evidence="1">Multi-pass membrane protein</topology>
    </subcellularLocation>
</comment>
<dbReference type="Pfam" id="PF02653">
    <property type="entry name" value="BPD_transp_2"/>
    <property type="match status" value="1"/>
</dbReference>
<gene>
    <name evidence="7" type="ORF">NPRO_24420</name>
</gene>
<evidence type="ECO:0000256" key="4">
    <source>
        <dbReference type="ARBA" id="ARBA00022989"/>
    </source>
</evidence>
<keyword evidence="3 6" id="KW-0812">Transmembrane</keyword>
<dbReference type="GO" id="GO:0005886">
    <property type="term" value="C:plasma membrane"/>
    <property type="evidence" value="ECO:0007669"/>
    <property type="project" value="UniProtKB-SubCell"/>
</dbReference>
<evidence type="ECO:0000256" key="5">
    <source>
        <dbReference type="ARBA" id="ARBA00023136"/>
    </source>
</evidence>
<name>A0A809S6F3_9BACT</name>
<evidence type="ECO:0000256" key="6">
    <source>
        <dbReference type="SAM" id="Phobius"/>
    </source>
</evidence>
<reference evidence="7" key="1">
    <citation type="journal article" name="DNA Res.">
        <title>The physiological potential of anammox bacteria as revealed by their core genome structure.</title>
        <authorList>
            <person name="Okubo T."/>
            <person name="Toyoda A."/>
            <person name="Fukuhara K."/>
            <person name="Uchiyama I."/>
            <person name="Harigaya Y."/>
            <person name="Kuroiwa M."/>
            <person name="Suzuki T."/>
            <person name="Murakami Y."/>
            <person name="Suwa Y."/>
            <person name="Takami H."/>
        </authorList>
    </citation>
    <scope>NUCLEOTIDE SEQUENCE</scope>
    <source>
        <strain evidence="7">317325-2</strain>
    </source>
</reference>
<dbReference type="InterPro" id="IPR001851">
    <property type="entry name" value="ABC_transp_permease"/>
</dbReference>
<feature type="transmembrane region" description="Helical" evidence="6">
    <location>
        <begin position="266"/>
        <end position="291"/>
    </location>
</feature>
<dbReference type="PANTHER" id="PTHR47089:SF1">
    <property type="entry name" value="GUANOSINE ABC TRANSPORTER PERMEASE PROTEIN NUPP"/>
    <property type="match status" value="1"/>
</dbReference>
<sequence>MNRLVLLAAGVAVLGAVLVFVLLVFGLPVGSSLALLVEGAFGDKFGWSRTAVKATPLLLASLGIVIAWRSAMYNIGGEGQLLVGATAGALAYKLVPLTPGLVLTPLVLIASAIAGSLFAAFAGWLHVRRGVQVVISTILLNFVAIQGISYAASGPLRESTGALPVSDRLPENVMLTRFDAQTDFHTGTLLAILLAGALFVYLFRTAHGFNLRLVGENPQAADAARIDGGRIRIQAMALSGALCGLAGGVEYAGVVGQISSGFSQNWGFLAIPAALIGGLHPLGVVASSGFVGALFAGSENLARLSAGGTTLIYVMQAMGVLGFVALQTLLKNRAVRGGL</sequence>
<accession>A0A809S6F3</accession>
<protein>
    <submittedName>
        <fullName evidence="7">ABC type monosaccharides transporter, permease</fullName>
    </submittedName>
</protein>
<keyword evidence="5 6" id="KW-0472">Membrane</keyword>
<feature type="transmembrane region" description="Helical" evidence="6">
    <location>
        <begin position="184"/>
        <end position="203"/>
    </location>
</feature>
<keyword evidence="4 6" id="KW-1133">Transmembrane helix</keyword>
<dbReference type="GO" id="GO:0022857">
    <property type="term" value="F:transmembrane transporter activity"/>
    <property type="evidence" value="ECO:0007669"/>
    <property type="project" value="InterPro"/>
</dbReference>
<dbReference type="EMBL" id="AP021858">
    <property type="protein sequence ID" value="BBO24847.1"/>
    <property type="molecule type" value="Genomic_DNA"/>
</dbReference>
<dbReference type="PANTHER" id="PTHR47089">
    <property type="entry name" value="ABC TRANSPORTER, PERMEASE PROTEIN"/>
    <property type="match status" value="1"/>
</dbReference>
<evidence type="ECO:0000313" key="7">
    <source>
        <dbReference type="EMBL" id="BBO24847.1"/>
    </source>
</evidence>
<keyword evidence="2" id="KW-1003">Cell membrane</keyword>